<dbReference type="EMBL" id="BAAAZC010000021">
    <property type="protein sequence ID" value="GAA3977286.1"/>
    <property type="molecule type" value="Genomic_DNA"/>
</dbReference>
<evidence type="ECO:0000313" key="2">
    <source>
        <dbReference type="Proteomes" id="UP001500742"/>
    </source>
</evidence>
<dbReference type="RefSeq" id="WP_259097121.1">
    <property type="nucleotide sequence ID" value="NZ_BAAAZC010000021.1"/>
</dbReference>
<evidence type="ECO:0008006" key="3">
    <source>
        <dbReference type="Google" id="ProtNLM"/>
    </source>
</evidence>
<dbReference type="SUPFAM" id="SSF55729">
    <property type="entry name" value="Acyl-CoA N-acyltransferases (Nat)"/>
    <property type="match status" value="1"/>
</dbReference>
<organism evidence="1 2">
    <name type="scientific">Mucilaginibacter dorajii</name>
    <dbReference type="NCBI Taxonomy" id="692994"/>
    <lineage>
        <taxon>Bacteria</taxon>
        <taxon>Pseudomonadati</taxon>
        <taxon>Bacteroidota</taxon>
        <taxon>Sphingobacteriia</taxon>
        <taxon>Sphingobacteriales</taxon>
        <taxon>Sphingobacteriaceae</taxon>
        <taxon>Mucilaginibacter</taxon>
    </lineage>
</organism>
<dbReference type="Pfam" id="PF13527">
    <property type="entry name" value="Acetyltransf_9"/>
    <property type="match status" value="1"/>
</dbReference>
<name>A0ABP7Q6T6_9SPHI</name>
<dbReference type="Proteomes" id="UP001500742">
    <property type="component" value="Unassembled WGS sequence"/>
</dbReference>
<accession>A0ABP7Q6T6</accession>
<evidence type="ECO:0000313" key="1">
    <source>
        <dbReference type="EMBL" id="GAA3977286.1"/>
    </source>
</evidence>
<comment type="caution">
    <text evidence="1">The sequence shown here is derived from an EMBL/GenBank/DDBJ whole genome shotgun (WGS) entry which is preliminary data.</text>
</comment>
<dbReference type="InterPro" id="IPR016181">
    <property type="entry name" value="Acyl_CoA_acyltransferase"/>
</dbReference>
<reference evidence="2" key="1">
    <citation type="journal article" date="2019" name="Int. J. Syst. Evol. Microbiol.">
        <title>The Global Catalogue of Microorganisms (GCM) 10K type strain sequencing project: providing services to taxonomists for standard genome sequencing and annotation.</title>
        <authorList>
            <consortium name="The Broad Institute Genomics Platform"/>
            <consortium name="The Broad Institute Genome Sequencing Center for Infectious Disease"/>
            <person name="Wu L."/>
            <person name="Ma J."/>
        </authorList>
    </citation>
    <scope>NUCLEOTIDE SEQUENCE [LARGE SCALE GENOMIC DNA]</scope>
    <source>
        <strain evidence="2">JCM 16601</strain>
    </source>
</reference>
<keyword evidence="2" id="KW-1185">Reference proteome</keyword>
<sequence>MSNIDNSGVLCINKLSAANLGDVTKLHAAVYGKTPAPGFFERKYNTAYASAEHIGFIAYNRQIKPIAFYGVIPCFMLIDGKEVLCAQSADTMTHPDYRNKGLFVELAKRTFELCTQSGIKFLFGFPNQNSLPGFVNKLDWQMTAQMDCFVIPVKTIPLAKLVAKLPVLKRLYTGYTTMILRKYRSPKSGISSTVLNEGFDGLSRNDGYLQNKTYSHTKVISINNAQIWIKINSGLIIGDLSVTPANFAGTIDNLIKLAQKLGLQQIQYHTSRGTQLHELFAERYKAINSFPVIFKDLGSGIPTDSIRFTFADIDIF</sequence>
<dbReference type="Gene3D" id="3.40.630.30">
    <property type="match status" value="1"/>
</dbReference>
<protein>
    <recommendedName>
        <fullName evidence="3">N-acetyltransferase domain-containing protein</fullName>
    </recommendedName>
</protein>
<gene>
    <name evidence="1" type="ORF">GCM10022210_30110</name>
</gene>
<proteinExistence type="predicted"/>